<reference evidence="1" key="1">
    <citation type="submission" date="2023-07" db="EMBL/GenBank/DDBJ databases">
        <title>Sorghum-associated microbial communities from plants grown in Nebraska, USA.</title>
        <authorList>
            <person name="Schachtman D."/>
        </authorList>
    </citation>
    <scope>NUCLEOTIDE SEQUENCE</scope>
    <source>
        <strain evidence="1">2697</strain>
    </source>
</reference>
<dbReference type="Proteomes" id="UP001246858">
    <property type="component" value="Unassembled WGS sequence"/>
</dbReference>
<proteinExistence type="predicted"/>
<organism evidence="1 2">
    <name type="scientific">Pedobacter africanus</name>
    <dbReference type="NCBI Taxonomy" id="151894"/>
    <lineage>
        <taxon>Bacteria</taxon>
        <taxon>Pseudomonadati</taxon>
        <taxon>Bacteroidota</taxon>
        <taxon>Sphingobacteriia</taxon>
        <taxon>Sphingobacteriales</taxon>
        <taxon>Sphingobacteriaceae</taxon>
        <taxon>Pedobacter</taxon>
    </lineage>
</organism>
<keyword evidence="2" id="KW-1185">Reference proteome</keyword>
<evidence type="ECO:0000313" key="2">
    <source>
        <dbReference type="Proteomes" id="UP001246858"/>
    </source>
</evidence>
<accession>A0ACC6KR11</accession>
<name>A0ACC6KR11_9SPHI</name>
<sequence length="435" mass="46996">MNTLAYIKRNLTGLICATFILGSISSCGDAGKSNSEKEEAHEHGGGHEHGEHEESMELSQEQLDAVGIVIGNIEQKNLTAVVKASGQLAVPPQNAAQINVLTGGIIRKINVIEGQKVKKGQVLVTIENQDLIRLQQDYLSAKGGFSFIEAEYHRQQQLKAANAGTGKAQQQAEANYNAERARIKALERQLQQYGISPGRISSGNITSQVPVSSPINGTIGKIIAETGSYAQPGVSIMDIVDNSKIHADLIVFEKDLSKIKVGQRVEFQLTNQKNQQIEGEIYGINKSFENDSKGVVVHAVIKKPGANLIPGMYVTGLIAVGTAMSTAVPVDAVVRSEGKEFIFVVDTDAEAAHAKEHEAEAKAETEAEHNQKHKEEDKKEEKSVHFKKVEVKTGVAELGYVQISLLQKLPADVKVVTKGAFYLQSKASGPAEHSH</sequence>
<comment type="caution">
    <text evidence="1">The sequence shown here is derived from an EMBL/GenBank/DDBJ whole genome shotgun (WGS) entry which is preliminary data.</text>
</comment>
<gene>
    <name evidence="1" type="ORF">J2X78_000150</name>
</gene>
<protein>
    <submittedName>
        <fullName evidence="1">Cobalt-zinc-cadmium efflux system membrane fusion protein</fullName>
    </submittedName>
</protein>
<dbReference type="EMBL" id="JAVDTF010000001">
    <property type="protein sequence ID" value="MDR6781598.1"/>
    <property type="molecule type" value="Genomic_DNA"/>
</dbReference>
<evidence type="ECO:0000313" key="1">
    <source>
        <dbReference type="EMBL" id="MDR6781598.1"/>
    </source>
</evidence>